<protein>
    <submittedName>
        <fullName evidence="1">Tetratricopeptide repeat protein</fullName>
    </submittedName>
</protein>
<evidence type="ECO:0000313" key="2">
    <source>
        <dbReference type="Proteomes" id="UP000616151"/>
    </source>
</evidence>
<name>A0ACC5R459_9HYPH</name>
<dbReference type="Proteomes" id="UP000616151">
    <property type="component" value="Unassembled WGS sequence"/>
</dbReference>
<sequence length="175" mass="19029">MKIHLALATVAALAFGVASFAPVYAMGDGDSGTTTPKKCKKGEVVKKGKCVKATSGVLPDEDLYQQGRALAQAGEYDWALTVLAAVRNQNDPRVLNYIGYSHRKSGRLDEAFGYYHKAIEIDPNFVLAREYLGEGYVAAGRIDLAKSQLTEIAHRCGTTCEEYQELAEHIESGLN</sequence>
<comment type="caution">
    <text evidence="1">The sequence shown here is derived from an EMBL/GenBank/DDBJ whole genome shotgun (WGS) entry which is preliminary data.</text>
</comment>
<organism evidence="1 2">
    <name type="scientific">Taklimakanibacter albus</name>
    <dbReference type="NCBI Taxonomy" id="2800327"/>
    <lineage>
        <taxon>Bacteria</taxon>
        <taxon>Pseudomonadati</taxon>
        <taxon>Pseudomonadota</taxon>
        <taxon>Alphaproteobacteria</taxon>
        <taxon>Hyphomicrobiales</taxon>
        <taxon>Aestuariivirgaceae</taxon>
        <taxon>Taklimakanibacter</taxon>
    </lineage>
</organism>
<keyword evidence="2" id="KW-1185">Reference proteome</keyword>
<dbReference type="EMBL" id="JAENHL010000007">
    <property type="protein sequence ID" value="MBK1867397.1"/>
    <property type="molecule type" value="Genomic_DNA"/>
</dbReference>
<accession>A0ACC5R459</accession>
<proteinExistence type="predicted"/>
<gene>
    <name evidence="1" type="ORF">JHL16_13660</name>
</gene>
<reference evidence="1" key="1">
    <citation type="submission" date="2021-01" db="EMBL/GenBank/DDBJ databases">
        <authorList>
            <person name="Sun Q."/>
        </authorList>
    </citation>
    <scope>NUCLEOTIDE SEQUENCE</scope>
    <source>
        <strain evidence="1">YIM B02566</strain>
    </source>
</reference>
<evidence type="ECO:0000313" key="1">
    <source>
        <dbReference type="EMBL" id="MBK1867397.1"/>
    </source>
</evidence>